<dbReference type="PROSITE" id="PS00375">
    <property type="entry name" value="UDPGT"/>
    <property type="match status" value="1"/>
</dbReference>
<comment type="caution">
    <text evidence="8">The sequence shown here is derived from an EMBL/GenBank/DDBJ whole genome shotgun (WGS) entry which is preliminary data.</text>
</comment>
<feature type="region of interest" description="Disordered" evidence="6">
    <location>
        <begin position="479"/>
        <end position="498"/>
    </location>
</feature>
<feature type="domain" description="Glycosyltransferase N-terminal" evidence="7">
    <location>
        <begin position="21"/>
        <end position="251"/>
    </location>
</feature>
<keyword evidence="3 4" id="KW-0808">Transferase</keyword>
<evidence type="ECO:0000256" key="5">
    <source>
        <dbReference type="RuleBase" id="RU362057"/>
    </source>
</evidence>
<evidence type="ECO:0000256" key="2">
    <source>
        <dbReference type="ARBA" id="ARBA00022676"/>
    </source>
</evidence>
<dbReference type="InterPro" id="IPR002213">
    <property type="entry name" value="UDP_glucos_trans"/>
</dbReference>
<evidence type="ECO:0000313" key="9">
    <source>
        <dbReference type="Proteomes" id="UP001604336"/>
    </source>
</evidence>
<dbReference type="FunFam" id="3.40.50.2000:FF:000060">
    <property type="entry name" value="Glycosyltransferase"/>
    <property type="match status" value="1"/>
</dbReference>
<evidence type="ECO:0000256" key="1">
    <source>
        <dbReference type="ARBA" id="ARBA00009995"/>
    </source>
</evidence>
<evidence type="ECO:0000256" key="6">
    <source>
        <dbReference type="SAM" id="MobiDB-lite"/>
    </source>
</evidence>
<dbReference type="GO" id="GO:0016138">
    <property type="term" value="P:glycoside biosynthetic process"/>
    <property type="evidence" value="ECO:0007669"/>
    <property type="project" value="UniProtKB-ARBA"/>
</dbReference>
<evidence type="ECO:0000259" key="7">
    <source>
        <dbReference type="Pfam" id="PF26168"/>
    </source>
</evidence>
<dbReference type="InterPro" id="IPR035595">
    <property type="entry name" value="UDP_glycos_trans_CS"/>
</dbReference>
<accession>A0ABD1PQ15</accession>
<reference evidence="9" key="1">
    <citation type="submission" date="2024-07" db="EMBL/GenBank/DDBJ databases">
        <title>Two chromosome-level genome assemblies of Korean endemic species Abeliophyllum distichum and Forsythia ovata (Oleaceae).</title>
        <authorList>
            <person name="Jang H."/>
        </authorList>
    </citation>
    <scope>NUCLEOTIDE SEQUENCE [LARGE SCALE GENOMIC DNA]</scope>
</reference>
<evidence type="ECO:0000256" key="4">
    <source>
        <dbReference type="RuleBase" id="RU003718"/>
    </source>
</evidence>
<dbReference type="EMBL" id="JBFOLK010000013">
    <property type="protein sequence ID" value="KAL2466007.1"/>
    <property type="molecule type" value="Genomic_DNA"/>
</dbReference>
<keyword evidence="2 4" id="KW-0328">Glycosyltransferase</keyword>
<evidence type="ECO:0000256" key="3">
    <source>
        <dbReference type="ARBA" id="ARBA00022679"/>
    </source>
</evidence>
<dbReference type="Proteomes" id="UP001604336">
    <property type="component" value="Unassembled WGS sequence"/>
</dbReference>
<keyword evidence="9" id="KW-1185">Reference proteome</keyword>
<dbReference type="PANTHER" id="PTHR48044">
    <property type="entry name" value="GLYCOSYLTRANSFERASE"/>
    <property type="match status" value="1"/>
</dbReference>
<dbReference type="FunFam" id="3.40.50.2000:FF:000238">
    <property type="entry name" value="Glycosyltransferase"/>
    <property type="match status" value="1"/>
</dbReference>
<dbReference type="Pfam" id="PF00201">
    <property type="entry name" value="UDPGT"/>
    <property type="match status" value="1"/>
</dbReference>
<sequence length="498" mass="55156">MASCNDTHEISYENTIAEQAQLVVIMVPFPAQGHLNQLLQLSCLISSYGIPVHYVGSAIHNRQAKVRANSLNPLDVVKLRFHDLTTPAFDSPPPNPDSTNKFPLQLQPVWYAMLSLRQPVAEYLKHISMQAKRVVVIHDPLMSVVVQDIASIPNADSYVFNCSSAYFHSSFEWESLGKPFPIEQPKNVPSFEGCFSDDAFKIGALQVEPMKYRAGDIFNTCRALEGPLIDLIEREDAAENRKLWAIGPILPSKSLSANSQHKCLEWLDKQARNSVIYVSFGTTISLSDEEIKELAMGLEQSKQKFIWVLRDADKGNVFDGEVRRAELPDGFVERVKGLGMVVRDWAPQPEILAHPSTGGFMSHCGWNSCIESITMGVPIAAWPMHSDQPRNSVLITEIWKTGLIVREWGLREELVKASTIENVVRRLMALEEGNTIRKRAEELAAAVRQSTEEGGASKVELDSFIAHITGQNMDCISPTSSSIPSSSACNNSSHASAA</sequence>
<comment type="similarity">
    <text evidence="1 4">Belongs to the UDP-glycosyltransferase family.</text>
</comment>
<gene>
    <name evidence="8" type="ORF">Adt_41858</name>
</gene>
<dbReference type="InterPro" id="IPR058980">
    <property type="entry name" value="Glyco_transf_N"/>
</dbReference>
<name>A0ABD1PQ15_9LAMI</name>
<dbReference type="GO" id="GO:0009690">
    <property type="term" value="P:cytokinin metabolic process"/>
    <property type="evidence" value="ECO:0007669"/>
    <property type="project" value="UniProtKB-ARBA"/>
</dbReference>
<organism evidence="8 9">
    <name type="scientific">Abeliophyllum distichum</name>
    <dbReference type="NCBI Taxonomy" id="126358"/>
    <lineage>
        <taxon>Eukaryota</taxon>
        <taxon>Viridiplantae</taxon>
        <taxon>Streptophyta</taxon>
        <taxon>Embryophyta</taxon>
        <taxon>Tracheophyta</taxon>
        <taxon>Spermatophyta</taxon>
        <taxon>Magnoliopsida</taxon>
        <taxon>eudicotyledons</taxon>
        <taxon>Gunneridae</taxon>
        <taxon>Pentapetalae</taxon>
        <taxon>asterids</taxon>
        <taxon>lamiids</taxon>
        <taxon>Lamiales</taxon>
        <taxon>Oleaceae</taxon>
        <taxon>Forsythieae</taxon>
        <taxon>Abeliophyllum</taxon>
    </lineage>
</organism>
<dbReference type="GO" id="GO:0050404">
    <property type="term" value="F:zeatin O-beta-D-xylosyltransferase activity"/>
    <property type="evidence" value="ECO:0007669"/>
    <property type="project" value="UniProtKB-ARBA"/>
</dbReference>
<dbReference type="Gene3D" id="3.40.50.2000">
    <property type="entry name" value="Glycogen Phosphorylase B"/>
    <property type="match status" value="2"/>
</dbReference>
<evidence type="ECO:0000313" key="8">
    <source>
        <dbReference type="EMBL" id="KAL2466007.1"/>
    </source>
</evidence>
<proteinExistence type="inferred from homology"/>
<dbReference type="PANTHER" id="PTHR48044:SF48">
    <property type="entry name" value="GLYCOSYLTRANSFERASE"/>
    <property type="match status" value="1"/>
</dbReference>
<protein>
    <recommendedName>
        <fullName evidence="5">Glycosyltransferase</fullName>
        <ecNumber evidence="5">2.4.1.-</ecNumber>
    </recommendedName>
</protein>
<dbReference type="AlphaFoldDB" id="A0ABD1PQ15"/>
<dbReference type="Pfam" id="PF26168">
    <property type="entry name" value="Glyco_transf_N"/>
    <property type="match status" value="1"/>
</dbReference>
<dbReference type="CDD" id="cd03784">
    <property type="entry name" value="GT1_Gtf-like"/>
    <property type="match status" value="1"/>
</dbReference>
<dbReference type="SUPFAM" id="SSF53756">
    <property type="entry name" value="UDP-Glycosyltransferase/glycogen phosphorylase"/>
    <property type="match status" value="1"/>
</dbReference>
<dbReference type="EC" id="2.4.1.-" evidence="5"/>